<proteinExistence type="predicted"/>
<dbReference type="EMBL" id="MT143733">
    <property type="protein sequence ID" value="QJB01784.1"/>
    <property type="molecule type" value="Genomic_DNA"/>
</dbReference>
<sequence>MKEVAEDISDVAMEADIRWVHILTKGDLWVQEKMKQFPQEAHMYRSAAFIVKSAILEELKKEKITTYNREERSWEWNF</sequence>
<name>A0A6M3M3X2_9ZZZZ</name>
<gene>
    <name evidence="1" type="ORF">MM171B02004_0003</name>
</gene>
<protein>
    <submittedName>
        <fullName evidence="1">Uncharacterized protein</fullName>
    </submittedName>
</protein>
<dbReference type="AlphaFoldDB" id="A0A6M3M3X2"/>
<organism evidence="1">
    <name type="scientific">viral metagenome</name>
    <dbReference type="NCBI Taxonomy" id="1070528"/>
    <lineage>
        <taxon>unclassified sequences</taxon>
        <taxon>metagenomes</taxon>
        <taxon>organismal metagenomes</taxon>
    </lineage>
</organism>
<accession>A0A6M3M3X2</accession>
<evidence type="ECO:0000313" key="1">
    <source>
        <dbReference type="EMBL" id="QJB01784.1"/>
    </source>
</evidence>
<reference evidence="1" key="1">
    <citation type="submission" date="2020-03" db="EMBL/GenBank/DDBJ databases">
        <title>The deep terrestrial virosphere.</title>
        <authorList>
            <person name="Holmfeldt K."/>
            <person name="Nilsson E."/>
            <person name="Simone D."/>
            <person name="Lopez-Fernandez M."/>
            <person name="Wu X."/>
            <person name="de Brujin I."/>
            <person name="Lundin D."/>
            <person name="Andersson A."/>
            <person name="Bertilsson S."/>
            <person name="Dopson M."/>
        </authorList>
    </citation>
    <scope>NUCLEOTIDE SEQUENCE</scope>
    <source>
        <strain evidence="1">MM171B02004</strain>
    </source>
</reference>